<dbReference type="InterPro" id="IPR001901">
    <property type="entry name" value="Translocase_SecE/Sec61-g"/>
</dbReference>
<comment type="subcellular location">
    <subcellularLocation>
        <location evidence="9">Cell membrane</location>
        <topology evidence="9">Single-pass membrane protein</topology>
    </subcellularLocation>
    <subcellularLocation>
        <location evidence="1">Membrane</location>
    </subcellularLocation>
</comment>
<dbReference type="OrthoDB" id="9813233at2"/>
<evidence type="ECO:0000313" key="13">
    <source>
        <dbReference type="Proteomes" id="UP000297288"/>
    </source>
</evidence>
<evidence type="ECO:0000256" key="6">
    <source>
        <dbReference type="ARBA" id="ARBA00022989"/>
    </source>
</evidence>
<dbReference type="HAMAP" id="MF_00422">
    <property type="entry name" value="SecE"/>
    <property type="match status" value="1"/>
</dbReference>
<keyword evidence="5 9" id="KW-0653">Protein transport</keyword>
<dbReference type="Pfam" id="PF00584">
    <property type="entry name" value="SecE"/>
    <property type="match status" value="1"/>
</dbReference>
<gene>
    <name evidence="9 11" type="primary">secE</name>
    <name evidence="11" type="ORF">E4650_02215</name>
    <name evidence="10" type="ORF">SAMN04488588_0184</name>
</gene>
<feature type="transmembrane region" description="Helical" evidence="9">
    <location>
        <begin position="31"/>
        <end position="52"/>
    </location>
</feature>
<comment type="similarity">
    <text evidence="9">Belongs to the SecE/SEC61-gamma family.</text>
</comment>
<dbReference type="NCBIfam" id="TIGR00964">
    <property type="entry name" value="secE_bact"/>
    <property type="match status" value="1"/>
</dbReference>
<dbReference type="GO" id="GO:0006605">
    <property type="term" value="P:protein targeting"/>
    <property type="evidence" value="ECO:0007669"/>
    <property type="project" value="UniProtKB-UniRule"/>
</dbReference>
<dbReference type="Proteomes" id="UP000297288">
    <property type="component" value="Unassembled WGS sequence"/>
</dbReference>
<dbReference type="GO" id="GO:0008320">
    <property type="term" value="F:protein transmembrane transporter activity"/>
    <property type="evidence" value="ECO:0007669"/>
    <property type="project" value="UniProtKB-UniRule"/>
</dbReference>
<keyword evidence="12" id="KW-1185">Reference proteome</keyword>
<evidence type="ECO:0000256" key="5">
    <source>
        <dbReference type="ARBA" id="ARBA00022927"/>
    </source>
</evidence>
<evidence type="ECO:0000256" key="2">
    <source>
        <dbReference type="ARBA" id="ARBA00022448"/>
    </source>
</evidence>
<organism evidence="10 12">
    <name type="scientific">Geotoga petraea</name>
    <dbReference type="NCBI Taxonomy" id="28234"/>
    <lineage>
        <taxon>Bacteria</taxon>
        <taxon>Thermotogati</taxon>
        <taxon>Thermotogota</taxon>
        <taxon>Thermotogae</taxon>
        <taxon>Petrotogales</taxon>
        <taxon>Petrotogaceae</taxon>
        <taxon>Geotoga</taxon>
    </lineage>
</organism>
<evidence type="ECO:0000313" key="11">
    <source>
        <dbReference type="EMBL" id="TGG89029.1"/>
    </source>
</evidence>
<reference evidence="11 13" key="2">
    <citation type="submission" date="2019-04" db="EMBL/GenBank/DDBJ databases">
        <title>Draft genome sequence data and analysis of a Fermenting Bacterium, Geotoga petraea strain HO-Geo1, isolated from heavy-oil petroleum reservoir in Russia.</title>
        <authorList>
            <person name="Grouzdev D.S."/>
            <person name="Semenova E.M."/>
            <person name="Sokolova D.S."/>
            <person name="Tourova T.P."/>
            <person name="Poltaraus A.B."/>
            <person name="Nazina T.N."/>
        </authorList>
    </citation>
    <scope>NUCLEOTIDE SEQUENCE [LARGE SCALE GENOMIC DNA]</scope>
    <source>
        <strain evidence="11 13">HO-Geo1</strain>
    </source>
</reference>
<evidence type="ECO:0000313" key="10">
    <source>
        <dbReference type="EMBL" id="SDB99478.1"/>
    </source>
</evidence>
<dbReference type="Proteomes" id="UP000199322">
    <property type="component" value="Unassembled WGS sequence"/>
</dbReference>
<keyword evidence="3 9" id="KW-1003">Cell membrane</keyword>
<keyword evidence="2 9" id="KW-0813">Transport</keyword>
<dbReference type="STRING" id="28234.SAMN04488588_0184"/>
<reference evidence="10 12" key="1">
    <citation type="submission" date="2016-10" db="EMBL/GenBank/DDBJ databases">
        <authorList>
            <person name="de Groot N.N."/>
        </authorList>
    </citation>
    <scope>NUCLEOTIDE SEQUENCE [LARGE SCALE GENOMIC DNA]</scope>
    <source>
        <strain evidence="10 12">WG14</strain>
    </source>
</reference>
<dbReference type="GO" id="GO:0065002">
    <property type="term" value="P:intracellular protein transmembrane transport"/>
    <property type="evidence" value="ECO:0007669"/>
    <property type="project" value="UniProtKB-UniRule"/>
</dbReference>
<dbReference type="GO" id="GO:0009306">
    <property type="term" value="P:protein secretion"/>
    <property type="evidence" value="ECO:0007669"/>
    <property type="project" value="UniProtKB-UniRule"/>
</dbReference>
<dbReference type="Gene3D" id="1.20.5.1030">
    <property type="entry name" value="Preprotein translocase secy subunit"/>
    <property type="match status" value="1"/>
</dbReference>
<keyword evidence="8 9" id="KW-0472">Membrane</keyword>
<dbReference type="PANTHER" id="PTHR33910">
    <property type="entry name" value="PROTEIN TRANSLOCASE SUBUNIT SECE"/>
    <property type="match status" value="1"/>
</dbReference>
<name>A0A1G6HZ99_9BACT</name>
<dbReference type="GO" id="GO:0043952">
    <property type="term" value="P:protein transport by the Sec complex"/>
    <property type="evidence" value="ECO:0007669"/>
    <property type="project" value="UniProtKB-UniRule"/>
</dbReference>
<keyword evidence="7 9" id="KW-0811">Translocation</keyword>
<evidence type="ECO:0000256" key="9">
    <source>
        <dbReference type="HAMAP-Rule" id="MF_00422"/>
    </source>
</evidence>
<comment type="subunit">
    <text evidence="9">Component of the Sec protein translocase complex. Heterotrimer consisting of SecY, SecE and SecG subunits. The heterotrimers can form oligomers, although 1 heterotrimer is thought to be able to translocate proteins. Interacts with the ribosome. Interacts with SecDF, and other proteins may be involved. Interacts with SecA.</text>
</comment>
<dbReference type="InterPro" id="IPR005807">
    <property type="entry name" value="SecE_bac"/>
</dbReference>
<sequence>MSKFWIFLSSVWQEAKKVSWPSRKNLFKSTGIVLIIIAFVAVYLFAIDFGLLNAFTKLVYPIFLGGLAGTSTPSQ</sequence>
<dbReference type="RefSeq" id="WP_091401966.1">
    <property type="nucleotide sequence ID" value="NZ_FMYV01000001.1"/>
</dbReference>
<dbReference type="InterPro" id="IPR038379">
    <property type="entry name" value="SecE_sf"/>
</dbReference>
<proteinExistence type="inferred from homology"/>
<dbReference type="PANTHER" id="PTHR33910:SF1">
    <property type="entry name" value="PROTEIN TRANSLOCASE SUBUNIT SECE"/>
    <property type="match status" value="1"/>
</dbReference>
<keyword evidence="4 9" id="KW-0812">Transmembrane</keyword>
<evidence type="ECO:0000256" key="7">
    <source>
        <dbReference type="ARBA" id="ARBA00023010"/>
    </source>
</evidence>
<evidence type="ECO:0000313" key="12">
    <source>
        <dbReference type="Proteomes" id="UP000199322"/>
    </source>
</evidence>
<protein>
    <recommendedName>
        <fullName evidence="9">Protein translocase subunit SecE</fullName>
    </recommendedName>
</protein>
<dbReference type="EMBL" id="FMYV01000001">
    <property type="protein sequence ID" value="SDB99478.1"/>
    <property type="molecule type" value="Genomic_DNA"/>
</dbReference>
<evidence type="ECO:0000256" key="8">
    <source>
        <dbReference type="ARBA" id="ARBA00023136"/>
    </source>
</evidence>
<evidence type="ECO:0000256" key="4">
    <source>
        <dbReference type="ARBA" id="ARBA00022692"/>
    </source>
</evidence>
<accession>A0A1G6HZ99</accession>
<dbReference type="EMBL" id="SRME01000001">
    <property type="protein sequence ID" value="TGG89029.1"/>
    <property type="molecule type" value="Genomic_DNA"/>
</dbReference>
<evidence type="ECO:0000256" key="1">
    <source>
        <dbReference type="ARBA" id="ARBA00004370"/>
    </source>
</evidence>
<comment type="function">
    <text evidence="9">Essential subunit of the Sec protein translocation channel SecYEG. Clamps together the 2 halves of SecY. May contact the channel plug during translocation.</text>
</comment>
<keyword evidence="6 9" id="KW-1133">Transmembrane helix</keyword>
<dbReference type="AlphaFoldDB" id="A0A1G6HZ99"/>
<evidence type="ECO:0000256" key="3">
    <source>
        <dbReference type="ARBA" id="ARBA00022475"/>
    </source>
</evidence>
<dbReference type="GO" id="GO:0005886">
    <property type="term" value="C:plasma membrane"/>
    <property type="evidence" value="ECO:0007669"/>
    <property type="project" value="UniProtKB-SubCell"/>
</dbReference>